<evidence type="ECO:0000313" key="1">
    <source>
        <dbReference type="EMBL" id="SPQ00367.1"/>
    </source>
</evidence>
<dbReference type="AlphaFoldDB" id="A0A2U3QG21"/>
<accession>A0A2U3QG21</accession>
<name>A0A2U3QG21_9BACT</name>
<dbReference type="EMBL" id="OUUY01000066">
    <property type="protein sequence ID" value="SPQ00367.1"/>
    <property type="molecule type" value="Genomic_DNA"/>
</dbReference>
<reference evidence="2" key="1">
    <citation type="submission" date="2018-03" db="EMBL/GenBank/DDBJ databases">
        <authorList>
            <person name="Zecchin S."/>
        </authorList>
    </citation>
    <scope>NUCLEOTIDE SEQUENCE [LARGE SCALE GENOMIC DNA]</scope>
</reference>
<evidence type="ECO:0000313" key="2">
    <source>
        <dbReference type="Proteomes" id="UP000245125"/>
    </source>
</evidence>
<protein>
    <submittedName>
        <fullName evidence="1">Uncharacterized protein</fullName>
    </submittedName>
</protein>
<gene>
    <name evidence="1" type="ORF">NBG4_210042</name>
</gene>
<proteinExistence type="predicted"/>
<keyword evidence="2" id="KW-1185">Reference proteome</keyword>
<organism evidence="1 2">
    <name type="scientific">Candidatus Sulfobium mesophilum</name>
    <dbReference type="NCBI Taxonomy" id="2016548"/>
    <lineage>
        <taxon>Bacteria</taxon>
        <taxon>Pseudomonadati</taxon>
        <taxon>Nitrospirota</taxon>
        <taxon>Nitrospiria</taxon>
        <taxon>Nitrospirales</taxon>
        <taxon>Nitrospiraceae</taxon>
        <taxon>Candidatus Sulfobium</taxon>
    </lineage>
</organism>
<sequence>MKYDISLQETGRTLGRIVIVVHRDYMTMKHNERCKECKITVEKLLAEMYGEIKSNYNLNVPCKIEDYKNHVISTALDRIYKKLQLHRNYTSFVKSNKLPNVDFFVPSAEVIVEFDESQHLTELREISISEYPKDMVLGFDKRKWQSSCSKLKRTDNDPPYRDEQRAWYDTLRDFVPLMLALKPTIRLYSGDYIWCSLKADRKPDIATFNKFLTKT</sequence>
<dbReference type="Proteomes" id="UP000245125">
    <property type="component" value="Unassembled WGS sequence"/>
</dbReference>